<name>A0A556RBB5_9BIFI</name>
<protein>
    <recommendedName>
        <fullName evidence="7">Sugar diacid recognition</fullName>
    </recommendedName>
</protein>
<dbReference type="InterPro" id="IPR041522">
    <property type="entry name" value="CdaR_GGDEF"/>
</dbReference>
<feature type="domain" description="CdaR GGDEF-like" evidence="4">
    <location>
        <begin position="182"/>
        <end position="300"/>
    </location>
</feature>
<dbReference type="Pfam" id="PF17853">
    <property type="entry name" value="GGDEF_2"/>
    <property type="match status" value="1"/>
</dbReference>
<dbReference type="AlphaFoldDB" id="A0A556RBB5"/>
<accession>A0A556RBB5</accession>
<dbReference type="InterPro" id="IPR008599">
    <property type="entry name" value="Diacid_rec"/>
</dbReference>
<gene>
    <name evidence="5" type="ORF">FPK29_00195</name>
</gene>
<evidence type="ECO:0000259" key="3">
    <source>
        <dbReference type="Pfam" id="PF13556"/>
    </source>
</evidence>
<sequence>MIFLTSIVALFCSFCQGSHTRKGMDGVGKNGSCTMSVGRQAMTIDPATAQTIVDNLKDVIEYNINFFDTEGTMVASTDASRIGSFHDAARQAAVDCQTVAVDRRHPYQGARDGVNVPVVLNDAVVAVIGITGPVNKVGALGGIIERMTELMLCASMEQIARFNRRIMTTNLVNLLTLEHKDDELMNALALALDLNLSGPRLALVGRAPGIRLERLNQDRLYERLCQTCLSFGVPLFAVSPRDFRIYAPRMGDAELDEFVTALRKALGQAVGSKVVLGAGMIQANPGQYWHSYRQACVAARWAGFTADDQRYRYEQMGAGLLITSLSTEQCRAFVEQVFAGLAPDRVDRFESVFSAYTRHNGSITHAAQELFIHKNTMQNRLDALARETGYNPRRLSDYPILATAFELRKYLAYKDIPDESAELSGNTETPGQFGG</sequence>
<comment type="similarity">
    <text evidence="1">Belongs to the CdaR family.</text>
</comment>
<dbReference type="PANTHER" id="PTHR33744:SF15">
    <property type="entry name" value="CARBOHYDRATE DIACID REGULATOR"/>
    <property type="match status" value="1"/>
</dbReference>
<evidence type="ECO:0008006" key="7">
    <source>
        <dbReference type="Google" id="ProtNLM"/>
    </source>
</evidence>
<dbReference type="Pfam" id="PF05651">
    <property type="entry name" value="Diacid_rec"/>
    <property type="match status" value="1"/>
</dbReference>
<reference evidence="5 6" key="1">
    <citation type="submission" date="2019-07" db="EMBL/GenBank/DDBJ databases">
        <title>Bifidobacterium asteroides genomes.</title>
        <authorList>
            <person name="Zheng H."/>
        </authorList>
    </citation>
    <scope>NUCLEOTIDE SEQUENCE [LARGE SCALE GENOMIC DNA]</scope>
    <source>
        <strain evidence="5 6">W8111</strain>
    </source>
</reference>
<evidence type="ECO:0000313" key="5">
    <source>
        <dbReference type="EMBL" id="TSJ86174.1"/>
    </source>
</evidence>
<dbReference type="PANTHER" id="PTHR33744">
    <property type="entry name" value="CARBOHYDRATE DIACID REGULATOR"/>
    <property type="match status" value="1"/>
</dbReference>
<dbReference type="Gene3D" id="1.10.10.2840">
    <property type="entry name" value="PucR C-terminal helix-turn-helix domain"/>
    <property type="match status" value="1"/>
</dbReference>
<evidence type="ECO:0000259" key="2">
    <source>
        <dbReference type="Pfam" id="PF05651"/>
    </source>
</evidence>
<proteinExistence type="inferred from homology"/>
<evidence type="ECO:0000259" key="4">
    <source>
        <dbReference type="Pfam" id="PF17853"/>
    </source>
</evidence>
<dbReference type="InterPro" id="IPR025736">
    <property type="entry name" value="PucR_C-HTH_dom"/>
</dbReference>
<organism evidence="5 6">
    <name type="scientific">Bifidobacterium asteroides</name>
    <dbReference type="NCBI Taxonomy" id="1684"/>
    <lineage>
        <taxon>Bacteria</taxon>
        <taxon>Bacillati</taxon>
        <taxon>Actinomycetota</taxon>
        <taxon>Actinomycetes</taxon>
        <taxon>Bifidobacteriales</taxon>
        <taxon>Bifidobacteriaceae</taxon>
        <taxon>Bifidobacterium</taxon>
    </lineage>
</organism>
<evidence type="ECO:0000313" key="6">
    <source>
        <dbReference type="Proteomes" id="UP000317536"/>
    </source>
</evidence>
<dbReference type="InterPro" id="IPR051448">
    <property type="entry name" value="CdaR-like_regulators"/>
</dbReference>
<evidence type="ECO:0000256" key="1">
    <source>
        <dbReference type="ARBA" id="ARBA00006754"/>
    </source>
</evidence>
<dbReference type="EMBL" id="VMHJ01000001">
    <property type="protein sequence ID" value="TSJ86174.1"/>
    <property type="molecule type" value="Genomic_DNA"/>
</dbReference>
<dbReference type="InterPro" id="IPR042070">
    <property type="entry name" value="PucR_C-HTH_sf"/>
</dbReference>
<feature type="domain" description="PucR C-terminal helix-turn-helix" evidence="3">
    <location>
        <begin position="354"/>
        <end position="405"/>
    </location>
</feature>
<comment type="caution">
    <text evidence="5">The sequence shown here is derived from an EMBL/GenBank/DDBJ whole genome shotgun (WGS) entry which is preliminary data.</text>
</comment>
<dbReference type="Pfam" id="PF13556">
    <property type="entry name" value="HTH_30"/>
    <property type="match status" value="1"/>
</dbReference>
<dbReference type="Proteomes" id="UP000317536">
    <property type="component" value="Unassembled WGS sequence"/>
</dbReference>
<feature type="domain" description="Putative sugar diacid recognition" evidence="2">
    <location>
        <begin position="44"/>
        <end position="165"/>
    </location>
</feature>